<dbReference type="EC" id="1.2.1.3" evidence="3"/>
<dbReference type="FunFam" id="3.40.605.10:FF:000026">
    <property type="entry name" value="Aldehyde dehydrogenase, putative"/>
    <property type="match status" value="1"/>
</dbReference>
<proteinExistence type="inferred from homology"/>
<evidence type="ECO:0000313" key="9">
    <source>
        <dbReference type="EMBL" id="PNP50062.1"/>
    </source>
</evidence>
<accession>A0A2K0TX29</accession>
<evidence type="ECO:0000256" key="1">
    <source>
        <dbReference type="ARBA" id="ARBA00009986"/>
    </source>
</evidence>
<dbReference type="InterPro" id="IPR015590">
    <property type="entry name" value="Aldehyde_DH_dom"/>
</dbReference>
<dbReference type="STRING" id="42673.A0A2K0TX29"/>
<reference evidence="9 10" key="1">
    <citation type="submission" date="2017-06" db="EMBL/GenBank/DDBJ databases">
        <title>Genome of Fusarium nygamai isolate CS10214.</title>
        <authorList>
            <person name="Gardiner D.M."/>
            <person name="Obanor F."/>
            <person name="Kazan K."/>
        </authorList>
    </citation>
    <scope>NUCLEOTIDE SEQUENCE [LARGE SCALE GENOMIC DNA]</scope>
    <source>
        <strain evidence="9 10">CS10214</strain>
    </source>
</reference>
<dbReference type="InterPro" id="IPR016163">
    <property type="entry name" value="Ald_DH_C"/>
</dbReference>
<organism evidence="9 10">
    <name type="scientific">Gibberella nygamai</name>
    <name type="common">Bean root rot disease fungus</name>
    <name type="synonym">Fusarium nygamai</name>
    <dbReference type="NCBI Taxonomy" id="42673"/>
    <lineage>
        <taxon>Eukaryota</taxon>
        <taxon>Fungi</taxon>
        <taxon>Dikarya</taxon>
        <taxon>Ascomycota</taxon>
        <taxon>Pezizomycotina</taxon>
        <taxon>Sordariomycetes</taxon>
        <taxon>Hypocreomycetidae</taxon>
        <taxon>Hypocreales</taxon>
        <taxon>Nectriaceae</taxon>
        <taxon>Fusarium</taxon>
        <taxon>Fusarium fujikuroi species complex</taxon>
    </lineage>
</organism>
<dbReference type="PANTHER" id="PTHR11699">
    <property type="entry name" value="ALDEHYDE DEHYDROGENASE-RELATED"/>
    <property type="match status" value="1"/>
</dbReference>
<keyword evidence="10" id="KW-1185">Reference proteome</keyword>
<dbReference type="Pfam" id="PF00171">
    <property type="entry name" value="Aldedh"/>
    <property type="match status" value="1"/>
</dbReference>
<dbReference type="FunFam" id="3.40.605.10:FF:000007">
    <property type="entry name" value="NAD/NADP-dependent betaine aldehyde dehydrogenase"/>
    <property type="match status" value="1"/>
</dbReference>
<dbReference type="InterPro" id="IPR016162">
    <property type="entry name" value="Ald_DH_N"/>
</dbReference>
<evidence type="ECO:0000256" key="4">
    <source>
        <dbReference type="ARBA" id="ARBA00049194"/>
    </source>
</evidence>
<evidence type="ECO:0000256" key="7">
    <source>
        <dbReference type="ARBA" id="ARBA00078750"/>
    </source>
</evidence>
<sequence>MAFAEITGAGGQKIQVPTGLFIDNEFVPAAENATVDLENPATGAFLTKVSAAQPADVDELVLLNKLADLIERDGSDLASLEAVDGGLLYRDSMGLFVPQAADTCRYFAGWADKLDGDSLILPNGMAYTRREPFGVCAAIVPWNSPLMITSWKLGPALAAGNVLIIKTPELSTLYGQKLAQLIVEAGFPPGVINILCGLGPVAGQRLSEHPDIRKISFTGSNAVGRGILEIAAKTNLKKVTLELGGKGPSIVFSDADLENALNWTVAGITVNNGQICAAGSRIYVQDEVYDKFVAEFSKRSRQAVAGNPLLEGTTKRPVISGTQKKRVLEYIQKGKQQNQKFLHGDEPVPSEGHFIPNTAFSEVDPHAAIIREEIFGPVASIARFKTEAEVLALANDSKYGLAGAIFTQDIDKALRVSNSLKCGQVTVNMWGAVNANTAFGGFKESGIGRDLGKEALEGWTQVKCVKINIRDAKL</sequence>
<dbReference type="GO" id="GO:0004029">
    <property type="term" value="F:aldehyde dehydrogenase (NAD+) activity"/>
    <property type="evidence" value="ECO:0007669"/>
    <property type="project" value="UniProtKB-EC"/>
</dbReference>
<dbReference type="SUPFAM" id="SSF53720">
    <property type="entry name" value="ALDH-like"/>
    <property type="match status" value="1"/>
</dbReference>
<protein>
    <recommendedName>
        <fullName evidence="6">Putative aldehyde dehydrogenase FUS7</fullName>
        <ecNumber evidence="3">1.2.1.3</ecNumber>
    </recommendedName>
    <alternativeName>
        <fullName evidence="7">Fusarin biosynthesis protein 7</fullName>
    </alternativeName>
</protein>
<dbReference type="Gene3D" id="3.40.605.10">
    <property type="entry name" value="Aldehyde Dehydrogenase, Chain A, domain 1"/>
    <property type="match status" value="1"/>
</dbReference>
<evidence type="ECO:0000259" key="8">
    <source>
        <dbReference type="Pfam" id="PF00171"/>
    </source>
</evidence>
<dbReference type="Gene3D" id="3.40.309.10">
    <property type="entry name" value="Aldehyde Dehydrogenase, Chain A, domain 2"/>
    <property type="match status" value="1"/>
</dbReference>
<name>A0A2K0TX29_GIBNY</name>
<comment type="caution">
    <text evidence="9">The sequence shown here is derived from an EMBL/GenBank/DDBJ whole genome shotgun (WGS) entry which is preliminary data.</text>
</comment>
<evidence type="ECO:0000256" key="3">
    <source>
        <dbReference type="ARBA" id="ARBA00024226"/>
    </source>
</evidence>
<evidence type="ECO:0000313" key="10">
    <source>
        <dbReference type="Proteomes" id="UP000236664"/>
    </source>
</evidence>
<dbReference type="EMBL" id="MTQA01000911">
    <property type="protein sequence ID" value="PNP50062.1"/>
    <property type="molecule type" value="Genomic_DNA"/>
</dbReference>
<dbReference type="InterPro" id="IPR016161">
    <property type="entry name" value="Ald_DH/histidinol_DH"/>
</dbReference>
<dbReference type="Proteomes" id="UP000236664">
    <property type="component" value="Unassembled WGS sequence"/>
</dbReference>
<feature type="domain" description="Aldehyde dehydrogenase" evidence="8">
    <location>
        <begin position="62"/>
        <end position="465"/>
    </location>
</feature>
<keyword evidence="2" id="KW-0560">Oxidoreductase</keyword>
<dbReference type="GO" id="GO:0046394">
    <property type="term" value="P:carboxylic acid biosynthetic process"/>
    <property type="evidence" value="ECO:0007669"/>
    <property type="project" value="UniProtKB-ARBA"/>
</dbReference>
<evidence type="ECO:0000256" key="2">
    <source>
        <dbReference type="ARBA" id="ARBA00023002"/>
    </source>
</evidence>
<dbReference type="OrthoDB" id="310895at2759"/>
<dbReference type="AlphaFoldDB" id="A0A2K0TX29"/>
<evidence type="ECO:0000256" key="5">
    <source>
        <dbReference type="ARBA" id="ARBA00054117"/>
    </source>
</evidence>
<dbReference type="FunFam" id="3.40.309.10:FF:000012">
    <property type="entry name" value="Betaine aldehyde dehydrogenase"/>
    <property type="match status" value="1"/>
</dbReference>
<gene>
    <name evidence="9" type="ORF">FNYG_15987</name>
</gene>
<comment type="function">
    <text evidence="5">Putative aldehyde dehydrogenase; part of the gene cluster that mediates the biosynthesis of the mycotoxin fusarin C. Within the cluster, FUS1, FUS2, FUS8 and FUS9 are sufficient for fusarin production. The other FUS cluster members are not essential for fusarin C biosynthesis.</text>
</comment>
<comment type="catalytic activity">
    <reaction evidence="4">
        <text>an aldehyde + NAD(+) + H2O = a carboxylate + NADH + 2 H(+)</text>
        <dbReference type="Rhea" id="RHEA:16185"/>
        <dbReference type="ChEBI" id="CHEBI:15377"/>
        <dbReference type="ChEBI" id="CHEBI:15378"/>
        <dbReference type="ChEBI" id="CHEBI:17478"/>
        <dbReference type="ChEBI" id="CHEBI:29067"/>
        <dbReference type="ChEBI" id="CHEBI:57540"/>
        <dbReference type="ChEBI" id="CHEBI:57945"/>
        <dbReference type="EC" id="1.2.1.3"/>
    </reaction>
</comment>
<comment type="similarity">
    <text evidence="1">Belongs to the aldehyde dehydrogenase family.</text>
</comment>
<evidence type="ECO:0000256" key="6">
    <source>
        <dbReference type="ARBA" id="ARBA00074663"/>
    </source>
</evidence>